<dbReference type="Gene3D" id="3.30.230.10">
    <property type="match status" value="1"/>
</dbReference>
<keyword evidence="9" id="KW-0406">Ion transport</keyword>
<keyword evidence="4 16" id="KW-0812">Transmembrane</keyword>
<proteinExistence type="predicted"/>
<dbReference type="SUPFAM" id="SSF54211">
    <property type="entry name" value="Ribosomal protein S5 domain 2-like"/>
    <property type="match status" value="1"/>
</dbReference>
<evidence type="ECO:0000313" key="19">
    <source>
        <dbReference type="Proteomes" id="UP001372834"/>
    </source>
</evidence>
<comment type="subcellular location">
    <subcellularLocation>
        <location evidence="1">Membrane</location>
        <topology evidence="1">Multi-pass membrane protein</topology>
    </subcellularLocation>
</comment>
<evidence type="ECO:0000256" key="2">
    <source>
        <dbReference type="ARBA" id="ARBA00022448"/>
    </source>
</evidence>
<feature type="repeat" description="ANK" evidence="14">
    <location>
        <begin position="270"/>
        <end position="292"/>
    </location>
</feature>
<evidence type="ECO:0000256" key="11">
    <source>
        <dbReference type="ARBA" id="ARBA00023180"/>
    </source>
</evidence>
<evidence type="ECO:0000256" key="10">
    <source>
        <dbReference type="ARBA" id="ARBA00023136"/>
    </source>
</evidence>
<feature type="transmembrane region" description="Helical" evidence="16">
    <location>
        <begin position="635"/>
        <end position="653"/>
    </location>
</feature>
<dbReference type="PANTHER" id="PTHR47143">
    <property type="entry name" value="TRANSIENT RECEPTOR POTENTIAL CATION CHANNEL PROTEIN PAINLESS"/>
    <property type="match status" value="1"/>
</dbReference>
<evidence type="ECO:0000256" key="13">
    <source>
        <dbReference type="ARBA" id="ARBA00023303"/>
    </source>
</evidence>
<keyword evidence="13" id="KW-0407">Ion channel</keyword>
<dbReference type="Gene3D" id="1.25.40.20">
    <property type="entry name" value="Ankyrin repeat-containing domain"/>
    <property type="match status" value="1"/>
</dbReference>
<dbReference type="InterPro" id="IPR014721">
    <property type="entry name" value="Ribsml_uS5_D2-typ_fold_subgr"/>
</dbReference>
<dbReference type="EMBL" id="JAWJWE010000039">
    <property type="protein sequence ID" value="KAK6620846.1"/>
    <property type="molecule type" value="Genomic_DNA"/>
</dbReference>
<feature type="repeat" description="ANK" evidence="14">
    <location>
        <begin position="204"/>
        <end position="231"/>
    </location>
</feature>
<dbReference type="PROSITE" id="PS50297">
    <property type="entry name" value="ANK_REP_REGION"/>
    <property type="match status" value="4"/>
</dbReference>
<dbReference type="Pfam" id="PF00520">
    <property type="entry name" value="Ion_trans"/>
    <property type="match status" value="1"/>
</dbReference>
<keyword evidence="11" id="KW-0325">Glycoprotein</keyword>
<dbReference type="InterPro" id="IPR000754">
    <property type="entry name" value="Ribosomal_uS9"/>
</dbReference>
<evidence type="ECO:0000256" key="7">
    <source>
        <dbReference type="ARBA" id="ARBA00022989"/>
    </source>
</evidence>
<keyword evidence="7 16" id="KW-1133">Transmembrane helix</keyword>
<organism evidence="18 19">
    <name type="scientific">Polyplax serrata</name>
    <name type="common">Common mouse louse</name>
    <dbReference type="NCBI Taxonomy" id="468196"/>
    <lineage>
        <taxon>Eukaryota</taxon>
        <taxon>Metazoa</taxon>
        <taxon>Ecdysozoa</taxon>
        <taxon>Arthropoda</taxon>
        <taxon>Hexapoda</taxon>
        <taxon>Insecta</taxon>
        <taxon>Pterygota</taxon>
        <taxon>Neoptera</taxon>
        <taxon>Paraneoptera</taxon>
        <taxon>Psocodea</taxon>
        <taxon>Troctomorpha</taxon>
        <taxon>Phthiraptera</taxon>
        <taxon>Anoplura</taxon>
        <taxon>Polyplacidae</taxon>
        <taxon>Polyplax</taxon>
    </lineage>
</organism>
<feature type="domain" description="Ion transport" evidence="17">
    <location>
        <begin position="547"/>
        <end position="802"/>
    </location>
</feature>
<dbReference type="Pfam" id="PF12796">
    <property type="entry name" value="Ank_2"/>
    <property type="match status" value="2"/>
</dbReference>
<evidence type="ECO:0000256" key="9">
    <source>
        <dbReference type="ARBA" id="ARBA00023065"/>
    </source>
</evidence>
<feature type="repeat" description="ANK" evidence="14">
    <location>
        <begin position="172"/>
        <end position="204"/>
    </location>
</feature>
<dbReference type="InterPro" id="IPR005821">
    <property type="entry name" value="Ion_trans_dom"/>
</dbReference>
<dbReference type="InterPro" id="IPR052076">
    <property type="entry name" value="TRP_cation_channel"/>
</dbReference>
<protein>
    <recommendedName>
        <fullName evidence="17">Ion transport domain-containing protein</fullName>
    </recommendedName>
</protein>
<feature type="transmembrane region" description="Helical" evidence="16">
    <location>
        <begin position="773"/>
        <end position="793"/>
    </location>
</feature>
<feature type="transmembrane region" description="Helical" evidence="16">
    <location>
        <begin position="531"/>
        <end position="555"/>
    </location>
</feature>
<keyword evidence="12" id="KW-0687">Ribonucleoprotein</keyword>
<keyword evidence="3" id="KW-0716">Sensory transduction</keyword>
<evidence type="ECO:0000256" key="1">
    <source>
        <dbReference type="ARBA" id="ARBA00004141"/>
    </source>
</evidence>
<dbReference type="Proteomes" id="UP001372834">
    <property type="component" value="Unassembled WGS sequence"/>
</dbReference>
<feature type="transmembrane region" description="Helical" evidence="16">
    <location>
        <begin position="596"/>
        <end position="614"/>
    </location>
</feature>
<dbReference type="Pfam" id="PF00380">
    <property type="entry name" value="Ribosomal_S9"/>
    <property type="match status" value="1"/>
</dbReference>
<name>A0AAN8NT96_POLSC</name>
<dbReference type="InterPro" id="IPR020568">
    <property type="entry name" value="Ribosomal_Su5_D2-typ_SF"/>
</dbReference>
<evidence type="ECO:0000256" key="5">
    <source>
        <dbReference type="ARBA" id="ARBA00022737"/>
    </source>
</evidence>
<feature type="transmembrane region" description="Helical" evidence="16">
    <location>
        <begin position="665"/>
        <end position="690"/>
    </location>
</feature>
<comment type="caution">
    <text evidence="18">The sequence shown here is derived from an EMBL/GenBank/DDBJ whole genome shotgun (WGS) entry which is preliminary data.</text>
</comment>
<evidence type="ECO:0000256" key="12">
    <source>
        <dbReference type="ARBA" id="ARBA00023274"/>
    </source>
</evidence>
<evidence type="ECO:0000256" key="16">
    <source>
        <dbReference type="SAM" id="Phobius"/>
    </source>
</evidence>
<dbReference type="GO" id="GO:0005840">
    <property type="term" value="C:ribosome"/>
    <property type="evidence" value="ECO:0007669"/>
    <property type="project" value="UniProtKB-KW"/>
</dbReference>
<gene>
    <name evidence="18" type="ORF">RUM43_011142</name>
</gene>
<dbReference type="PANTHER" id="PTHR47143:SF1">
    <property type="entry name" value="ION_TRANS DOMAIN-CONTAINING PROTEIN"/>
    <property type="match status" value="1"/>
</dbReference>
<feature type="transmembrane region" description="Helical" evidence="16">
    <location>
        <begin position="702"/>
        <end position="722"/>
    </location>
</feature>
<dbReference type="Pfam" id="PF13857">
    <property type="entry name" value="Ank_5"/>
    <property type="match status" value="1"/>
</dbReference>
<dbReference type="InterPro" id="IPR002110">
    <property type="entry name" value="Ankyrin_rpt"/>
</dbReference>
<dbReference type="InterPro" id="IPR036770">
    <property type="entry name" value="Ankyrin_rpt-contain_sf"/>
</dbReference>
<evidence type="ECO:0000256" key="8">
    <source>
        <dbReference type="ARBA" id="ARBA00023043"/>
    </source>
</evidence>
<dbReference type="SMART" id="SM00248">
    <property type="entry name" value="ANK"/>
    <property type="match status" value="9"/>
</dbReference>
<dbReference type="GO" id="GO:0003735">
    <property type="term" value="F:structural constituent of ribosome"/>
    <property type="evidence" value="ECO:0007669"/>
    <property type="project" value="InterPro"/>
</dbReference>
<dbReference type="GO" id="GO:1990904">
    <property type="term" value="C:ribonucleoprotein complex"/>
    <property type="evidence" value="ECO:0007669"/>
    <property type="project" value="UniProtKB-KW"/>
</dbReference>
<dbReference type="GO" id="GO:0034703">
    <property type="term" value="C:cation channel complex"/>
    <property type="evidence" value="ECO:0007669"/>
    <property type="project" value="UniProtKB-ARBA"/>
</dbReference>
<evidence type="ECO:0000259" key="17">
    <source>
        <dbReference type="Pfam" id="PF00520"/>
    </source>
</evidence>
<feature type="repeat" description="ANK" evidence="14">
    <location>
        <begin position="407"/>
        <end position="439"/>
    </location>
</feature>
<feature type="region of interest" description="Disordered" evidence="15">
    <location>
        <begin position="1010"/>
        <end position="1029"/>
    </location>
</feature>
<keyword evidence="5" id="KW-0677">Repeat</keyword>
<dbReference type="PRINTS" id="PR01415">
    <property type="entry name" value="ANKYRIN"/>
</dbReference>
<evidence type="ECO:0000313" key="18">
    <source>
        <dbReference type="EMBL" id="KAK6620846.1"/>
    </source>
</evidence>
<evidence type="ECO:0000256" key="4">
    <source>
        <dbReference type="ARBA" id="ARBA00022692"/>
    </source>
</evidence>
<dbReference type="GO" id="GO:0005216">
    <property type="term" value="F:monoatomic ion channel activity"/>
    <property type="evidence" value="ECO:0007669"/>
    <property type="project" value="InterPro"/>
</dbReference>
<dbReference type="GO" id="GO:0006412">
    <property type="term" value="P:translation"/>
    <property type="evidence" value="ECO:0007669"/>
    <property type="project" value="InterPro"/>
</dbReference>
<feature type="compositionally biased region" description="Basic and acidic residues" evidence="15">
    <location>
        <begin position="1010"/>
        <end position="1021"/>
    </location>
</feature>
<accession>A0AAN8NT96</accession>
<evidence type="ECO:0000256" key="14">
    <source>
        <dbReference type="PROSITE-ProRule" id="PRU00023"/>
    </source>
</evidence>
<evidence type="ECO:0000256" key="6">
    <source>
        <dbReference type="ARBA" id="ARBA00022980"/>
    </source>
</evidence>
<dbReference type="PROSITE" id="PS50088">
    <property type="entry name" value="ANK_REPEAT"/>
    <property type="match status" value="5"/>
</dbReference>
<reference evidence="18 19" key="1">
    <citation type="submission" date="2023-10" db="EMBL/GenBank/DDBJ databases">
        <title>Genomes of two closely related lineages of the louse Polyplax serrata with different host specificities.</title>
        <authorList>
            <person name="Martinu J."/>
            <person name="Tarabai H."/>
            <person name="Stefka J."/>
            <person name="Hypsa V."/>
        </authorList>
    </citation>
    <scope>NUCLEOTIDE SEQUENCE [LARGE SCALE GENOMIC DNA]</scope>
    <source>
        <strain evidence="18">HR10_N</strain>
    </source>
</reference>
<keyword evidence="10 16" id="KW-0472">Membrane</keyword>
<keyword evidence="2" id="KW-0813">Transport</keyword>
<feature type="repeat" description="ANK" evidence="14">
    <location>
        <begin position="305"/>
        <end position="337"/>
    </location>
</feature>
<dbReference type="SUPFAM" id="SSF48403">
    <property type="entry name" value="Ankyrin repeat"/>
    <property type="match status" value="1"/>
</dbReference>
<evidence type="ECO:0000256" key="3">
    <source>
        <dbReference type="ARBA" id="ARBA00022606"/>
    </source>
</evidence>
<evidence type="ECO:0000256" key="15">
    <source>
        <dbReference type="SAM" id="MobiDB-lite"/>
    </source>
</evidence>
<keyword evidence="6" id="KW-0689">Ribosomal protein</keyword>
<dbReference type="AlphaFoldDB" id="A0AAN8NT96"/>
<keyword evidence="8 14" id="KW-0040">ANK repeat</keyword>
<sequence>MDGNFDNNFRRTRFGRSISFQKELTEVDSMEKHKTITPSLLSRLKSFREDRSMMQRVSHIDLEDSSTSALDDIIFLESFEEAPQEDVNVIVSRDGMKQNIMETMKSGAGNVKLLNDIETGNVTQSNVEEFFKDSTAFERNVAFLWSVFHRRRDLLDFFFNRGVDVNFCENQQNFGALHLSAFSGCNNCTSVLISKGADVNALSSKYTPLHCAAFGDSASTAKLLITAGAKIIPEKGCSETPVHSAVRSKAVDCLQLFTSEPVDMNNMGEYGFSPLHLAADLGYVPCLKILLDSHKCDVNLQSVERKCSALHIAAENGYAECVKLLLEFGADVNSVNYRQQCPLHAAAKVCVESVELLLKYGADPNSPDADNRTPMHTAVCKSESEHSLEIIETLSMWRGDVNRRDKYGYTPLHIAALNELSECVECLILQGSDVTTRTRGGTSALSIISRKTPAAISAIHQKLDESIAANDPDASKEVVLMFNFRYLLRNCKKGEVSFLQTLVDEGQKEILGHPLCEAFLHLKWQKIRKYYITRLIFCLIYVVLLSLYVLTALAYQCYNDSVSDVHPDAEARILIIDPELCTKKSYFGDLLRRNPIIMEMEWFFLAFITVLEVCRKIYGFRGYNSFRHYISQKGNIVEWCVVFSVFLVSFIYTGRTYTWQNHVGAFAVLCGWANMMVMIGNLPIFGSYVAMYTRVQKEFTKLFMAYICLLIGFTVCFCVIFPKAKPFSNPFVAIIKILVMMTGELEFDGLLENITQEDGHSASLLEISALTTFVFFLLFVTIILMNLLIGIAVHDIQGLQKTAVLSKLVGQTKLITHIESALFNGCLPNCFLKLLQITALISPSAYRVVVSVKPLNPRETRLPQEVMRSALEIAKQKRVKVGSYSSRSSMRSTTLKKRKTVLDEEVVKNLQDSVSRLLDEIGVIKGMLTGESTGCSNQIPEKTFYILFPLLVSEMLNKVDFKATVEEGGPVGQAGAIRYGLSRALGSLVSPAVLLKMKVAGLLQNDVRRRERKKPGQEGARRRYTWLKR</sequence>